<dbReference type="GO" id="GO:0005509">
    <property type="term" value="F:calcium ion binding"/>
    <property type="evidence" value="ECO:0007669"/>
    <property type="project" value="UniProtKB-UniRule"/>
</dbReference>
<evidence type="ECO:0000313" key="14">
    <source>
        <dbReference type="Proteomes" id="UP000663879"/>
    </source>
</evidence>
<dbReference type="PANTHER" id="PTHR24025">
    <property type="entry name" value="DESMOGLEIN FAMILY MEMBER"/>
    <property type="match status" value="1"/>
</dbReference>
<dbReference type="PROSITE" id="PS00232">
    <property type="entry name" value="CADHERIN_1"/>
    <property type="match status" value="6"/>
</dbReference>
<dbReference type="GO" id="GO:0005911">
    <property type="term" value="C:cell-cell junction"/>
    <property type="evidence" value="ECO:0007669"/>
    <property type="project" value="TreeGrafter"/>
</dbReference>
<dbReference type="SUPFAM" id="SSF53474">
    <property type="entry name" value="alpha/beta-Hydrolases"/>
    <property type="match status" value="1"/>
</dbReference>
<dbReference type="FunFam" id="2.60.40.60:FF:000020">
    <property type="entry name" value="Dachsous cadherin-related 1b"/>
    <property type="match status" value="1"/>
</dbReference>
<keyword evidence="5" id="KW-0130">Cell adhesion</keyword>
<keyword evidence="2 10" id="KW-0812">Transmembrane</keyword>
<feature type="domain" description="Cadherin" evidence="12">
    <location>
        <begin position="138"/>
        <end position="247"/>
    </location>
</feature>
<feature type="region of interest" description="Disordered" evidence="9">
    <location>
        <begin position="2018"/>
        <end position="2039"/>
    </location>
</feature>
<evidence type="ECO:0000256" key="11">
    <source>
        <dbReference type="SAM" id="SignalP"/>
    </source>
</evidence>
<dbReference type="GO" id="GO:0005886">
    <property type="term" value="C:plasma membrane"/>
    <property type="evidence" value="ECO:0007669"/>
    <property type="project" value="InterPro"/>
</dbReference>
<feature type="domain" description="Cadherin" evidence="12">
    <location>
        <begin position="360"/>
        <end position="489"/>
    </location>
</feature>
<evidence type="ECO:0000256" key="6">
    <source>
        <dbReference type="ARBA" id="ARBA00022989"/>
    </source>
</evidence>
<sequence length="2543" mass="291319">MFKIIVNLYVVVVFFLIKKSISAQNQAPKFDPPLQPNYFFPEYDAIKPGDLLLWLNATDSDDSDLDFGVEGDYVSKLITINKVNGKNAKVIAKAKFDREVQEKYENIVFYVKDKPGNKIYQSVRFIIMDIDDNPPVFKNTPYKINIIENQPVDTVIFDGIEAFDADGPLYNKFTFTLLENEYFAIDKTQFVRNGLYTSKLILKKQLNYEKFKNYILKLNAIGENSAHTSTTEILVNVIDYPDRKPEFSQSPYYVRIPEEMNIGEPVLQVSAKDGDSGINNPCKYEIIKNLPDSDYFTINSQTGLISVNKIIDLESDDLIKSGGLLEINVMATEIGDESSFETTKVTIAVLDINDNDPKFNKKSYNLSISPKCVEGTSLTLVENDIETIHVYDPDKGSNGSFSLSVAKIINHEKDSIDYDYSIDYEITPKIALNDANLIIKLKNSSNLFKNIGKTQHFHIIAKDNGIDGKTTTSDVFIKIENINEHGPEFEKKIYTLLVDENSPFNTTVGYLQAYDNDTFGDYGKIYYELKNGQDRFQIEKVSGRVYTISDNPTVQLDRESIDTFYMSVEAIDGGGLRTSVQLIIKLNDLNDNAPQFTNNLKNKIDSNNYLIAWIEENSSKWLEQVKIQAFDRDKGKNGMIEYEIIEGDCFKDYFTINNKTQKIELKDNLTLDFEQIFYYKQKNYFHSKTMPNQYSNFVLNPGEIDINLIIQAKDLGTPSLSSNIIVKIVIKDLNDNKPKFDQPFYTAQLLETARYGEIIQVNAIDLDAPNTANSKVIYSIETGNKEKFSIDSTNGLITINENANLDRDLYGSVYKLKIVANDFESLNSKNKVKNTDENYCFVIIEIIDVNDKKPKFVNNLDMVSIEENVPLNTHVYQIKAFDTDSNSKLNYFLIENDSKYEDQMMAFDGKHQKIDIKLVKDWFEINPQNGSIYTKENIDREIAETVELVIGVEDLNAAENFKPQIITRPQSNFKSSYFRFCRNDTKLKIKIIDVNDNFPLFPELKQLNSGQLLNENEEPIFEVYESIDENSKIKTRIIQLKAVDKDKDNKITYKIVSMNDPNKGIMIDKYSGEVYVNGLIDYETIKWINLTILANDNGRPIQKHSIINLHCKINDLNDNAPRIVAPNHTEFEFYENNQENYFITQINAIDLDSDLYGPINFKILNSNDEKFEIEPLSGRLYAKKSLDREEKSYYNLVIEARDNPYGLTSNQLTDSINIKINILDQNDNSPKCEQDIYKIEVSQNADIGSFLYQVKGIDYDIGSNSNLTYSLQADNLIDPKNELFQIEKFSGIIKNFQKLIGFSGSLKYKLTINDRAGQDGSLSESCPIEIMIKDANIHSPQFVFPNKNNSIFRVKASLNLDSEILTIKAVDKDTGINGEVFYYLDESRLKNTDWKNFKIDQKMGLLTLKSPLDINYQSLYSIDVIASDYGKPDQLKTRLTLTFILVDDENNSAKFEKNEICLLENFTCDKVYQTVVVKIKEEQDPENVQVNLGLAKMGDINKSNKDVCYYLLGKDKDLFEISLKMGILKPRDKLDRETKDKYELILKSSEYCNCIDDASKDGCKFLTITHENFNPNDPSLIRLKIDVDDINDNKPKFDRKFYQIGITSDIDFGDIILESSVSDLDLKENLILTIDNSSILTNSPGKNFPFSLEFFEKLANKRSIKNRIHETKFTIKLSKNFNPKLESYDRNTFYQFNLTVTDQTGLNSTCKIQIIFINKQQRVKLVFSQPIEKVLKFQDEFKNYVSNLTGLRAFIDKVRIHRSVNASNSVQMTEILMHFVEPKSELFRLDSNFRQINPEYIIIDSESILNILDRSKDSNLLKKYKLSLAEKFDYQGLSTYYRYGSDTEENYGGFFLLSTATNPKFYTKFIIPILFGLLILSFIFLLVICFCTRIKYKRKLKAERALSKAFGFEQRSLAYSEPIGGYLNHAFDSNSLLPIPGTNMYAYEGSNPMWLKKYDKMECSNKKSSSGSSSSSSSSTTSESTSYSQFSQKNENFLDSVKNQEISSFYLKQIDSPSTNFSPVSTSNNSDKNSGRNETMSSEILSDISPNHTPSQSKEVNSVSSFKTENNLLTFAPTQNKIPNLNNQTTKSEVFSFKEQIRLISSQRMKFSNIDETPNIENKVEKILFPNNVSSFTKIFDNSQTIQQQDAQTDNHRNSIVQSKDLSDMFAVESTSIKNRPNIITCSSNNFSIDSLANKKYFNRSNYNLNQIIHKSHFSSTNTLKMRVEQVSVPVPWGDVKCQIFGDPTSKKAKPIVCLHGYLDNSNSFKPLAPYFCQSDEYYMIAVDLPGHGLSSKLPNGIPYTPKLFLAAVRRVIRHFNLKEFYFFCHSYGIHLSVMYDIVFSHEVKALVSIDWVFAIPGYKVESYAHMWRLGIDGLIDIEKDEKNKNESTSNKSLTKELAVSILMKANNHLDEESAKILIDRALVTREDGKLDFSRDIRVKQTVGVVDHYIDMIYLLPEMRKNLKAPWLVIHADPPSYGERAGEITTKFIKDIEKESNTKIQYETFKGTHHFHMIYPKETAEIIYKFLDNLNTKESNSKL</sequence>
<dbReference type="FunFam" id="2.60.40.60:FF:000092">
    <property type="entry name" value="Protocadherin 8"/>
    <property type="match status" value="2"/>
</dbReference>
<dbReference type="SMART" id="SM00112">
    <property type="entry name" value="CA"/>
    <property type="match status" value="13"/>
</dbReference>
<name>A0A813ZL21_9BILA</name>
<feature type="signal peptide" evidence="11">
    <location>
        <begin position="1"/>
        <end position="23"/>
    </location>
</feature>
<organism evidence="13 14">
    <name type="scientific">Brachionus calyciflorus</name>
    <dbReference type="NCBI Taxonomy" id="104777"/>
    <lineage>
        <taxon>Eukaryota</taxon>
        <taxon>Metazoa</taxon>
        <taxon>Spiralia</taxon>
        <taxon>Gnathifera</taxon>
        <taxon>Rotifera</taxon>
        <taxon>Eurotatoria</taxon>
        <taxon>Monogononta</taxon>
        <taxon>Pseudotrocha</taxon>
        <taxon>Ploima</taxon>
        <taxon>Brachionidae</taxon>
        <taxon>Brachionus</taxon>
    </lineage>
</organism>
<feature type="domain" description="Cadherin" evidence="12">
    <location>
        <begin position="1233"/>
        <end position="1342"/>
    </location>
</feature>
<dbReference type="OrthoDB" id="6510378at2759"/>
<keyword evidence="7 10" id="KW-0472">Membrane</keyword>
<dbReference type="EMBL" id="CAJNOC010001924">
    <property type="protein sequence ID" value="CAF0900840.1"/>
    <property type="molecule type" value="Genomic_DNA"/>
</dbReference>
<keyword evidence="3" id="KW-0677">Repeat</keyword>
<dbReference type="Proteomes" id="UP000663879">
    <property type="component" value="Unassembled WGS sequence"/>
</dbReference>
<gene>
    <name evidence="13" type="ORF">OXX778_LOCUS11392</name>
</gene>
<evidence type="ECO:0000256" key="2">
    <source>
        <dbReference type="ARBA" id="ARBA00022692"/>
    </source>
</evidence>
<feature type="domain" description="Cadherin" evidence="12">
    <location>
        <begin position="1125"/>
        <end position="1232"/>
    </location>
</feature>
<dbReference type="Pfam" id="PF00028">
    <property type="entry name" value="Cadherin"/>
    <property type="match status" value="8"/>
</dbReference>
<feature type="transmembrane region" description="Helical" evidence="10">
    <location>
        <begin position="1869"/>
        <end position="1891"/>
    </location>
</feature>
<comment type="subcellular location">
    <subcellularLocation>
        <location evidence="1">Membrane</location>
    </subcellularLocation>
</comment>
<feature type="region of interest" description="Disordered" evidence="9">
    <location>
        <begin position="1966"/>
        <end position="1987"/>
    </location>
</feature>
<protein>
    <recommendedName>
        <fullName evidence="12">Cadherin domain-containing protein</fullName>
    </recommendedName>
</protein>
<feature type="domain" description="Cadherin" evidence="12">
    <location>
        <begin position="857"/>
        <end position="1001"/>
    </location>
</feature>
<evidence type="ECO:0000256" key="9">
    <source>
        <dbReference type="SAM" id="MobiDB-lite"/>
    </source>
</evidence>
<evidence type="ECO:0000256" key="8">
    <source>
        <dbReference type="PROSITE-ProRule" id="PRU00043"/>
    </source>
</evidence>
<feature type="domain" description="Cadherin" evidence="12">
    <location>
        <begin position="614"/>
        <end position="740"/>
    </location>
</feature>
<accession>A0A813ZL21</accession>
<dbReference type="GO" id="GO:0007156">
    <property type="term" value="P:homophilic cell adhesion via plasma membrane adhesion molecules"/>
    <property type="evidence" value="ECO:0007669"/>
    <property type="project" value="InterPro"/>
</dbReference>
<feature type="domain" description="Cadherin" evidence="12">
    <location>
        <begin position="1499"/>
        <end position="1597"/>
    </location>
</feature>
<feature type="compositionally biased region" description="Low complexity" evidence="9">
    <location>
        <begin position="1968"/>
        <end position="1987"/>
    </location>
</feature>
<dbReference type="InterPro" id="IPR015919">
    <property type="entry name" value="Cadherin-like_sf"/>
</dbReference>
<evidence type="ECO:0000313" key="13">
    <source>
        <dbReference type="EMBL" id="CAF0900840.1"/>
    </source>
</evidence>
<dbReference type="SUPFAM" id="SSF49313">
    <property type="entry name" value="Cadherin-like"/>
    <property type="match status" value="13"/>
</dbReference>
<feature type="domain" description="Cadherin" evidence="12">
    <location>
        <begin position="48"/>
        <end position="137"/>
    </location>
</feature>
<evidence type="ECO:0000256" key="5">
    <source>
        <dbReference type="ARBA" id="ARBA00022889"/>
    </source>
</evidence>
<keyword evidence="14" id="KW-1185">Reference proteome</keyword>
<dbReference type="InterPro" id="IPR029058">
    <property type="entry name" value="AB_hydrolase_fold"/>
</dbReference>
<feature type="domain" description="Cadherin" evidence="12">
    <location>
        <begin position="1362"/>
        <end position="1455"/>
    </location>
</feature>
<evidence type="ECO:0000259" key="12">
    <source>
        <dbReference type="PROSITE" id="PS50268"/>
    </source>
</evidence>
<evidence type="ECO:0000256" key="10">
    <source>
        <dbReference type="SAM" id="Phobius"/>
    </source>
</evidence>
<reference evidence="13" key="1">
    <citation type="submission" date="2021-02" db="EMBL/GenBank/DDBJ databases">
        <authorList>
            <person name="Nowell W R."/>
        </authorList>
    </citation>
    <scope>NUCLEOTIDE SEQUENCE</scope>
    <source>
        <strain evidence="13">Ploen Becks lab</strain>
    </source>
</reference>
<keyword evidence="11" id="KW-0732">Signal</keyword>
<feature type="domain" description="Cadherin" evidence="12">
    <location>
        <begin position="248"/>
        <end position="359"/>
    </location>
</feature>
<evidence type="ECO:0000256" key="1">
    <source>
        <dbReference type="ARBA" id="ARBA00004370"/>
    </source>
</evidence>
<comment type="caution">
    <text evidence="13">The sequence shown here is derived from an EMBL/GenBank/DDBJ whole genome shotgun (WGS) entry which is preliminary data.</text>
</comment>
<dbReference type="CDD" id="cd11304">
    <property type="entry name" value="Cadherin_repeat"/>
    <property type="match status" value="11"/>
</dbReference>
<feature type="domain" description="Cadherin" evidence="12">
    <location>
        <begin position="490"/>
        <end position="596"/>
    </location>
</feature>
<dbReference type="Gene3D" id="3.40.50.1820">
    <property type="entry name" value="alpha/beta hydrolase"/>
    <property type="match status" value="1"/>
</dbReference>
<keyword evidence="6 10" id="KW-1133">Transmembrane helix</keyword>
<dbReference type="Pfam" id="PF00561">
    <property type="entry name" value="Abhydrolase_1"/>
    <property type="match status" value="1"/>
</dbReference>
<dbReference type="Gene3D" id="2.60.40.60">
    <property type="entry name" value="Cadherins"/>
    <property type="match status" value="14"/>
</dbReference>
<dbReference type="InterPro" id="IPR002126">
    <property type="entry name" value="Cadherin-like_dom"/>
</dbReference>
<feature type="chain" id="PRO_5032370266" description="Cadherin domain-containing protein" evidence="11">
    <location>
        <begin position="24"/>
        <end position="2543"/>
    </location>
</feature>
<evidence type="ECO:0000256" key="7">
    <source>
        <dbReference type="ARBA" id="ARBA00023136"/>
    </source>
</evidence>
<keyword evidence="4 8" id="KW-0106">Calcium</keyword>
<proteinExistence type="predicted"/>
<feature type="domain" description="Cadherin" evidence="12">
    <location>
        <begin position="1026"/>
        <end position="1123"/>
    </location>
</feature>
<dbReference type="InterPro" id="IPR050971">
    <property type="entry name" value="Cadherin-domain_protein"/>
</dbReference>
<evidence type="ECO:0000256" key="3">
    <source>
        <dbReference type="ARBA" id="ARBA00022737"/>
    </source>
</evidence>
<dbReference type="PROSITE" id="PS50268">
    <property type="entry name" value="CADHERIN_2"/>
    <property type="match status" value="13"/>
</dbReference>
<dbReference type="PANTHER" id="PTHR24025:SF31">
    <property type="entry name" value="NEURAL-CADHERIN"/>
    <property type="match status" value="1"/>
</dbReference>
<evidence type="ECO:0000256" key="4">
    <source>
        <dbReference type="ARBA" id="ARBA00022837"/>
    </source>
</evidence>
<feature type="domain" description="Cadherin" evidence="12">
    <location>
        <begin position="741"/>
        <end position="856"/>
    </location>
</feature>
<dbReference type="PRINTS" id="PR00205">
    <property type="entry name" value="CADHERIN"/>
</dbReference>
<dbReference type="InterPro" id="IPR020894">
    <property type="entry name" value="Cadherin_CS"/>
</dbReference>
<dbReference type="InterPro" id="IPR000073">
    <property type="entry name" value="AB_hydrolase_1"/>
</dbReference>